<sequence>MYLVGRKKPLPVNEVHVPRRLEGFPSSRRGTCTSPAGRKPFQPDIPPSGLVYPLGYPDTRPNFWEKGTSEPQSVSPGGYPLALAGIRQGIAGIRNGYPATISNNHRTFKTIGSSTHNSLIFGFCLLIYYKSPHLLLVNYLDVERYLFETKNQPKTRIQKVDHRIMDAVNPTILKMTNEAIPILNEENFSSWRTCISALFKLGGVKDQMIKGEPALKDNDNTMLCAIIIAKVSPSTHSNVVNATNKVDAQLLWKAILKRFISSKPSN</sequence>
<protein>
    <submittedName>
        <fullName evidence="1">Uncharacterized protein</fullName>
    </submittedName>
</protein>
<comment type="caution">
    <text evidence="1">The sequence shown here is derived from an EMBL/GenBank/DDBJ whole genome shotgun (WGS) entry which is preliminary data.</text>
</comment>
<accession>A0A5B0LZP1</accession>
<dbReference type="AlphaFoldDB" id="A0A5B0LZP1"/>
<evidence type="ECO:0000313" key="2">
    <source>
        <dbReference type="Proteomes" id="UP000324748"/>
    </source>
</evidence>
<organism evidence="1 2">
    <name type="scientific">Puccinia graminis f. sp. tritici</name>
    <dbReference type="NCBI Taxonomy" id="56615"/>
    <lineage>
        <taxon>Eukaryota</taxon>
        <taxon>Fungi</taxon>
        <taxon>Dikarya</taxon>
        <taxon>Basidiomycota</taxon>
        <taxon>Pucciniomycotina</taxon>
        <taxon>Pucciniomycetes</taxon>
        <taxon>Pucciniales</taxon>
        <taxon>Pucciniaceae</taxon>
        <taxon>Puccinia</taxon>
    </lineage>
</organism>
<gene>
    <name evidence="1" type="ORF">PGT21_033225</name>
</gene>
<name>A0A5B0LZP1_PUCGR</name>
<dbReference type="Proteomes" id="UP000324748">
    <property type="component" value="Unassembled WGS sequence"/>
</dbReference>
<reference evidence="1 2" key="1">
    <citation type="submission" date="2019-05" db="EMBL/GenBank/DDBJ databases">
        <title>Emergence of the Ug99 lineage of the wheat stem rust pathogen through somatic hybridization.</title>
        <authorList>
            <person name="Li F."/>
            <person name="Upadhyaya N.M."/>
            <person name="Sperschneider J."/>
            <person name="Matny O."/>
            <person name="Nguyen-Phuc H."/>
            <person name="Mago R."/>
            <person name="Raley C."/>
            <person name="Miller M.E."/>
            <person name="Silverstein K.A.T."/>
            <person name="Henningsen E."/>
            <person name="Hirsch C.D."/>
            <person name="Visser B."/>
            <person name="Pretorius Z.A."/>
            <person name="Steffenson B.J."/>
            <person name="Schwessinger B."/>
            <person name="Dodds P.N."/>
            <person name="Figueroa M."/>
        </authorList>
    </citation>
    <scope>NUCLEOTIDE SEQUENCE [LARGE SCALE GENOMIC DNA]</scope>
    <source>
        <strain evidence="1">21-0</strain>
    </source>
</reference>
<proteinExistence type="predicted"/>
<evidence type="ECO:0000313" key="1">
    <source>
        <dbReference type="EMBL" id="KAA1069781.1"/>
    </source>
</evidence>
<keyword evidence="2" id="KW-1185">Reference proteome</keyword>
<dbReference type="EMBL" id="VSWC01000183">
    <property type="protein sequence ID" value="KAA1069781.1"/>
    <property type="molecule type" value="Genomic_DNA"/>
</dbReference>